<dbReference type="GO" id="GO:0071949">
    <property type="term" value="F:FAD binding"/>
    <property type="evidence" value="ECO:0007669"/>
    <property type="project" value="InterPro"/>
</dbReference>
<feature type="domain" description="FAD-binding" evidence="7">
    <location>
        <begin position="7"/>
        <end position="334"/>
    </location>
</feature>
<dbReference type="PANTHER" id="PTHR47356">
    <property type="entry name" value="FAD-DEPENDENT MONOOXYGENASE ASQG-RELATED"/>
    <property type="match status" value="1"/>
</dbReference>
<dbReference type="Pfam" id="PF01494">
    <property type="entry name" value="FAD_binding_3"/>
    <property type="match status" value="1"/>
</dbReference>
<dbReference type="InterPro" id="IPR050562">
    <property type="entry name" value="FAD_mOase_fung"/>
</dbReference>
<evidence type="ECO:0000256" key="5">
    <source>
        <dbReference type="ARBA" id="ARBA00023002"/>
    </source>
</evidence>
<keyword evidence="5" id="KW-0560">Oxidoreductase</keyword>
<evidence type="ECO:0000256" key="1">
    <source>
        <dbReference type="ARBA" id="ARBA00001974"/>
    </source>
</evidence>
<evidence type="ECO:0000313" key="8">
    <source>
        <dbReference type="EMBL" id="KAF3801972.1"/>
    </source>
</evidence>
<comment type="caution">
    <text evidence="8">The sequence shown here is derived from an EMBL/GenBank/DDBJ whole genome shotgun (WGS) entry which is preliminary data.</text>
</comment>
<dbReference type="RefSeq" id="XP_045261131.1">
    <property type="nucleotide sequence ID" value="XM_045415009.1"/>
</dbReference>
<dbReference type="SUPFAM" id="SSF51905">
    <property type="entry name" value="FAD/NAD(P)-binding domain"/>
    <property type="match status" value="1"/>
</dbReference>
<organism evidence="8 9">
    <name type="scientific">Colletotrichum gloeosporioides</name>
    <name type="common">Anthracnose fungus</name>
    <name type="synonym">Glomerella cingulata</name>
    <dbReference type="NCBI Taxonomy" id="474922"/>
    <lineage>
        <taxon>Eukaryota</taxon>
        <taxon>Fungi</taxon>
        <taxon>Dikarya</taxon>
        <taxon>Ascomycota</taxon>
        <taxon>Pezizomycotina</taxon>
        <taxon>Sordariomycetes</taxon>
        <taxon>Hypocreomycetidae</taxon>
        <taxon>Glomerellales</taxon>
        <taxon>Glomerellaceae</taxon>
        <taxon>Colletotrichum</taxon>
        <taxon>Colletotrichum gloeosporioides species complex</taxon>
    </lineage>
</organism>
<dbReference type="Gene3D" id="3.50.50.60">
    <property type="entry name" value="FAD/NAD(P)-binding domain"/>
    <property type="match status" value="1"/>
</dbReference>
<evidence type="ECO:0000256" key="2">
    <source>
        <dbReference type="ARBA" id="ARBA00007992"/>
    </source>
</evidence>
<sequence>MTASNFKVIVTGGGPSGLVTAHALHLAGIDFIVLEGRTDIVEDLGASLVLGPPSMRIMHQFGIFERLMEIGCEINVTKSFDFYCHEMKHSTNIQNMRKNHGIAPVAFHRAQLVETLYDSLPAEAKEKVIIGKKLDGIESGPNGVTVTCVDGSTYEGSVVIGADGVHSKTRRCMRQLALRANPSQDWDPEIPFQAHYRCLWASFKNPAEHGQNYDTQHKDRSLMYITGQERGWMFLYQKLPEPTTQRTSFTQADIEAFADGFKDFPANETLYARDLWARRVTTGMANLEEGILTNWSWGRIVLVGDSCHKFTPNAGLGLNNGIQDVVMLCNGLREAVCSDPSGKPGISALRKIFKGYQETRKVMLKPEASQSAQLTRMQSWASTPHYVMSKYVMSTGWVEYLMINTLAANGIRQALVLDYVPGEEAIKGRVSWKHPIPSPKAVLE</sequence>
<evidence type="ECO:0000313" key="9">
    <source>
        <dbReference type="Proteomes" id="UP000613401"/>
    </source>
</evidence>
<dbReference type="PRINTS" id="PR00420">
    <property type="entry name" value="RNGMNOXGNASE"/>
</dbReference>
<keyword evidence="6 8" id="KW-0503">Monooxygenase</keyword>
<evidence type="ECO:0000256" key="6">
    <source>
        <dbReference type="ARBA" id="ARBA00023033"/>
    </source>
</evidence>
<protein>
    <submittedName>
        <fullName evidence="8">FAD-dependent monooxygenase sdnN</fullName>
    </submittedName>
</protein>
<dbReference type="EMBL" id="WVTB01000066">
    <property type="protein sequence ID" value="KAF3801972.1"/>
    <property type="molecule type" value="Genomic_DNA"/>
</dbReference>
<name>A0A8H4CE22_COLGL</name>
<proteinExistence type="inferred from homology"/>
<dbReference type="GO" id="GO:0004497">
    <property type="term" value="F:monooxygenase activity"/>
    <property type="evidence" value="ECO:0007669"/>
    <property type="project" value="UniProtKB-KW"/>
</dbReference>
<gene>
    <name evidence="8" type="ORF">GCG54_00015195</name>
</gene>
<dbReference type="AlphaFoldDB" id="A0A8H4CE22"/>
<dbReference type="PANTHER" id="PTHR47356:SF2">
    <property type="entry name" value="FAD-BINDING DOMAIN-CONTAINING PROTEIN-RELATED"/>
    <property type="match status" value="1"/>
</dbReference>
<dbReference type="InterPro" id="IPR002938">
    <property type="entry name" value="FAD-bd"/>
</dbReference>
<dbReference type="GeneID" id="69022300"/>
<comment type="cofactor">
    <cofactor evidence="1">
        <name>FAD</name>
        <dbReference type="ChEBI" id="CHEBI:57692"/>
    </cofactor>
</comment>
<keyword evidence="9" id="KW-1185">Reference proteome</keyword>
<evidence type="ECO:0000256" key="3">
    <source>
        <dbReference type="ARBA" id="ARBA00022630"/>
    </source>
</evidence>
<evidence type="ECO:0000259" key="7">
    <source>
        <dbReference type="Pfam" id="PF01494"/>
    </source>
</evidence>
<keyword evidence="4" id="KW-0274">FAD</keyword>
<accession>A0A8H4CE22</accession>
<keyword evidence="3" id="KW-0285">Flavoprotein</keyword>
<dbReference type="Proteomes" id="UP000613401">
    <property type="component" value="Unassembled WGS sequence"/>
</dbReference>
<dbReference type="InterPro" id="IPR036188">
    <property type="entry name" value="FAD/NAD-bd_sf"/>
</dbReference>
<comment type="similarity">
    <text evidence="2">Belongs to the paxM FAD-dependent monooxygenase family.</text>
</comment>
<evidence type="ECO:0000256" key="4">
    <source>
        <dbReference type="ARBA" id="ARBA00022827"/>
    </source>
</evidence>
<reference evidence="8" key="2">
    <citation type="submission" date="2020-03" db="EMBL/GenBank/DDBJ databases">
        <authorList>
            <person name="Fu F.-F."/>
            <person name="Chen J."/>
        </authorList>
    </citation>
    <scope>NUCLEOTIDE SEQUENCE</scope>
    <source>
        <strain evidence="8">Lc1</strain>
    </source>
</reference>
<reference evidence="8" key="1">
    <citation type="journal article" date="2020" name="Phytopathology">
        <title>Genome sequence and comparative analysis of Colletotrichum gloeosporioides isolated from Liriodendron leaves.</title>
        <authorList>
            <person name="Fu F.F."/>
            <person name="Hao Z."/>
            <person name="Wang P."/>
            <person name="Lu Y."/>
            <person name="Xue L.J."/>
            <person name="Wei G."/>
            <person name="Tian Y."/>
            <person name="Baishi H."/>
            <person name="Xu H."/>
            <person name="Shi J."/>
            <person name="Cheng T."/>
            <person name="Wang G."/>
            <person name="Yi Y."/>
            <person name="Chen J."/>
        </authorList>
    </citation>
    <scope>NUCLEOTIDE SEQUENCE</scope>
    <source>
        <strain evidence="8">Lc1</strain>
    </source>
</reference>